<feature type="signal peptide" evidence="1">
    <location>
        <begin position="1"/>
        <end position="19"/>
    </location>
</feature>
<protein>
    <submittedName>
        <fullName evidence="2">Uncharacterized protein</fullName>
    </submittedName>
</protein>
<dbReference type="Proteomes" id="UP000321306">
    <property type="component" value="Unassembled WGS sequence"/>
</dbReference>
<dbReference type="EMBL" id="BJXB01000027">
    <property type="protein sequence ID" value="GEM49027.1"/>
    <property type="molecule type" value="Genomic_DNA"/>
</dbReference>
<evidence type="ECO:0000313" key="2">
    <source>
        <dbReference type="EMBL" id="GEM49027.1"/>
    </source>
</evidence>
<organism evidence="2 3">
    <name type="scientific">Deinococcus cellulosilyticus (strain DSM 18568 / NBRC 106333 / KACC 11606 / 5516J-15)</name>
    <dbReference type="NCBI Taxonomy" id="1223518"/>
    <lineage>
        <taxon>Bacteria</taxon>
        <taxon>Thermotogati</taxon>
        <taxon>Deinococcota</taxon>
        <taxon>Deinococci</taxon>
        <taxon>Deinococcales</taxon>
        <taxon>Deinococcaceae</taxon>
        <taxon>Deinococcus</taxon>
    </lineage>
</organism>
<gene>
    <name evidence="2" type="ORF">DC3_46620</name>
</gene>
<evidence type="ECO:0000313" key="3">
    <source>
        <dbReference type="Proteomes" id="UP000321306"/>
    </source>
</evidence>
<comment type="caution">
    <text evidence="2">The sequence shown here is derived from an EMBL/GenBank/DDBJ whole genome shotgun (WGS) entry which is preliminary data.</text>
</comment>
<accession>A0A511N917</accession>
<keyword evidence="3" id="KW-1185">Reference proteome</keyword>
<dbReference type="AlphaFoldDB" id="A0A511N917"/>
<dbReference type="RefSeq" id="WP_146888825.1">
    <property type="nucleotide sequence ID" value="NZ_BJXB01000027.1"/>
</dbReference>
<feature type="chain" id="PRO_5021783751" evidence="1">
    <location>
        <begin position="20"/>
        <end position="143"/>
    </location>
</feature>
<sequence length="143" mass="15850">MKRIISTVLLLCSFSAAQGVVQINVASNTLEVASFKEGVNLSFDLGKFFAVADARKIQYDPKSCNVEFGFRGGTYFPVDQLLMGEKFNADDDGYQLIQSGENYGIYFWKGKRSVKDTESKSLLKFVSVVNEELQITAACNATF</sequence>
<name>A0A511N917_DEIC1</name>
<dbReference type="OrthoDB" id="9871029at2"/>
<evidence type="ECO:0000256" key="1">
    <source>
        <dbReference type="SAM" id="SignalP"/>
    </source>
</evidence>
<reference evidence="2 3" key="1">
    <citation type="submission" date="2019-07" db="EMBL/GenBank/DDBJ databases">
        <title>Whole genome shotgun sequence of Deinococcus cellulosilyticus NBRC 106333.</title>
        <authorList>
            <person name="Hosoyama A."/>
            <person name="Uohara A."/>
            <person name="Ohji S."/>
            <person name="Ichikawa N."/>
        </authorList>
    </citation>
    <scope>NUCLEOTIDE SEQUENCE [LARGE SCALE GENOMIC DNA]</scope>
    <source>
        <strain evidence="2 3">NBRC 106333</strain>
    </source>
</reference>
<keyword evidence="1" id="KW-0732">Signal</keyword>
<proteinExistence type="predicted"/>